<dbReference type="InterPro" id="IPR014718">
    <property type="entry name" value="GH-type_carb-bd"/>
</dbReference>
<evidence type="ECO:0008006" key="3">
    <source>
        <dbReference type="Google" id="ProtNLM"/>
    </source>
</evidence>
<protein>
    <recommendedName>
        <fullName evidence="3">Aldose 1-epimerase</fullName>
    </recommendedName>
</protein>
<dbReference type="Gene3D" id="2.70.98.10">
    <property type="match status" value="1"/>
</dbReference>
<dbReference type="RefSeq" id="WP_131155604.1">
    <property type="nucleotide sequence ID" value="NZ_CP036402.1"/>
</dbReference>
<dbReference type="EMBL" id="CP036402">
    <property type="protein sequence ID" value="QBI20609.1"/>
    <property type="molecule type" value="Genomic_DNA"/>
</dbReference>
<dbReference type="GO" id="GO:0016853">
    <property type="term" value="F:isomerase activity"/>
    <property type="evidence" value="ECO:0007669"/>
    <property type="project" value="InterPro"/>
</dbReference>
<dbReference type="GO" id="GO:0030246">
    <property type="term" value="F:carbohydrate binding"/>
    <property type="evidence" value="ECO:0007669"/>
    <property type="project" value="InterPro"/>
</dbReference>
<keyword evidence="2" id="KW-1185">Reference proteome</keyword>
<sequence>MNGPVTLVAGEDRVTIDPAAGGRLTSFVAGGRERLLTAPGDPSDVDQRRSGWGCFLMAPWVGRLAQARLPDGRTVPATCGAHAIHGTALDVPWSVTGPAPGPAPEPPTSARLTCELSGGGWPWSASVDVEARIRPGELELVVTLTAHEGPMPAAVGWHPWFARPNTGDVALELAAERVLVTDGELLPDGTAAPAEGALDLRDAPPLGARRLDDCFIDVAEPARVRWPDLVLDLAMGAEVYVVHTPAHGFCVEPQTAWPDAANLSAAGVPGTGHAQLAAGEQLTTTTRWVWQEVPG</sequence>
<evidence type="ECO:0000313" key="1">
    <source>
        <dbReference type="EMBL" id="QBI20609.1"/>
    </source>
</evidence>
<dbReference type="SUPFAM" id="SSF74650">
    <property type="entry name" value="Galactose mutarotase-like"/>
    <property type="match status" value="1"/>
</dbReference>
<evidence type="ECO:0000313" key="2">
    <source>
        <dbReference type="Proteomes" id="UP000291469"/>
    </source>
</evidence>
<dbReference type="GO" id="GO:0005975">
    <property type="term" value="P:carbohydrate metabolic process"/>
    <property type="evidence" value="ECO:0007669"/>
    <property type="project" value="InterPro"/>
</dbReference>
<dbReference type="Proteomes" id="UP000291469">
    <property type="component" value="Chromosome"/>
</dbReference>
<proteinExistence type="predicted"/>
<dbReference type="OrthoDB" id="4739604at2"/>
<dbReference type="InterPro" id="IPR011013">
    <property type="entry name" value="Gal_mutarotase_sf_dom"/>
</dbReference>
<reference evidence="1 2" key="1">
    <citation type="submission" date="2019-01" db="EMBL/GenBank/DDBJ databases">
        <title>Egibacter rhizosphaerae EGI 80759T.</title>
        <authorList>
            <person name="Chen D.-D."/>
            <person name="Tian Y."/>
            <person name="Jiao J.-Y."/>
            <person name="Zhang X.-T."/>
            <person name="Zhang Y.-G."/>
            <person name="Zhang Y."/>
            <person name="Xiao M."/>
            <person name="Shu W.-S."/>
            <person name="Li W.-J."/>
        </authorList>
    </citation>
    <scope>NUCLEOTIDE SEQUENCE [LARGE SCALE GENOMIC DNA]</scope>
    <source>
        <strain evidence="1 2">EGI 80759</strain>
    </source>
</reference>
<organism evidence="1 2">
    <name type="scientific">Egibacter rhizosphaerae</name>
    <dbReference type="NCBI Taxonomy" id="1670831"/>
    <lineage>
        <taxon>Bacteria</taxon>
        <taxon>Bacillati</taxon>
        <taxon>Actinomycetota</taxon>
        <taxon>Nitriliruptoria</taxon>
        <taxon>Egibacterales</taxon>
        <taxon>Egibacteraceae</taxon>
        <taxon>Egibacter</taxon>
    </lineage>
</organism>
<dbReference type="KEGG" id="erz:ER308_14270"/>
<accession>A0A411YHL9</accession>
<gene>
    <name evidence="1" type="ORF">ER308_14270</name>
</gene>
<dbReference type="AlphaFoldDB" id="A0A411YHL9"/>
<dbReference type="InterPro" id="IPR008183">
    <property type="entry name" value="Aldose_1/G6P_1-epimerase"/>
</dbReference>
<name>A0A411YHL9_9ACTN</name>
<dbReference type="Pfam" id="PF01263">
    <property type="entry name" value="Aldose_epim"/>
    <property type="match status" value="1"/>
</dbReference>